<proteinExistence type="predicted"/>
<evidence type="ECO:0000313" key="2">
    <source>
        <dbReference type="Proteomes" id="UP000614350"/>
    </source>
</evidence>
<dbReference type="EMBL" id="JACSEA010000002">
    <property type="protein sequence ID" value="KAF7408815.1"/>
    <property type="molecule type" value="Genomic_DNA"/>
</dbReference>
<keyword evidence="2" id="KW-1185">Reference proteome</keyword>
<protein>
    <submittedName>
        <fullName evidence="1">Uncharacterized protein</fullName>
    </submittedName>
</protein>
<name>A0A834NH26_VESVU</name>
<sequence>MAIGKVVPLKALSTSLASPIPYSVPNKSHTCFANTFEFLLQYDNRFPNATFSYYSTRYSQIGDTLRLRDICENKRRLDVPLNGLGNSSVREYQRNRIYKSTFVAIEWSNIRVKMDFGVLLSFRIIAIASYQSTTPSAGLDVDLAYFQPTTDQPISISTYTADECFGAIGELPK</sequence>
<dbReference type="AlphaFoldDB" id="A0A834NH26"/>
<accession>A0A834NH26</accession>
<comment type="caution">
    <text evidence="1">The sequence shown here is derived from an EMBL/GenBank/DDBJ whole genome shotgun (WGS) entry which is preliminary data.</text>
</comment>
<gene>
    <name evidence="1" type="ORF">HZH66_003352</name>
</gene>
<dbReference type="Proteomes" id="UP000614350">
    <property type="component" value="Unassembled WGS sequence"/>
</dbReference>
<reference evidence="1" key="1">
    <citation type="journal article" date="2020" name="G3 (Bethesda)">
        <title>High-Quality Assemblies for Three Invasive Social Wasps from the &lt;i&gt;Vespula&lt;/i&gt; Genus.</title>
        <authorList>
            <person name="Harrop T.W.R."/>
            <person name="Guhlin J."/>
            <person name="McLaughlin G.M."/>
            <person name="Permina E."/>
            <person name="Stockwell P."/>
            <person name="Gilligan J."/>
            <person name="Le Lec M.F."/>
            <person name="Gruber M.A.M."/>
            <person name="Quinn O."/>
            <person name="Lovegrove M."/>
            <person name="Duncan E.J."/>
            <person name="Remnant E.J."/>
            <person name="Van Eeckhoven J."/>
            <person name="Graham B."/>
            <person name="Knapp R.A."/>
            <person name="Langford K.W."/>
            <person name="Kronenberg Z."/>
            <person name="Press M.O."/>
            <person name="Eacker S.M."/>
            <person name="Wilson-Rankin E.E."/>
            <person name="Purcell J."/>
            <person name="Lester P.J."/>
            <person name="Dearden P.K."/>
        </authorList>
    </citation>
    <scope>NUCLEOTIDE SEQUENCE</scope>
    <source>
        <strain evidence="1">Marl-1</strain>
    </source>
</reference>
<evidence type="ECO:0000313" key="1">
    <source>
        <dbReference type="EMBL" id="KAF7408815.1"/>
    </source>
</evidence>
<organism evidence="1 2">
    <name type="scientific">Vespula vulgaris</name>
    <name type="common">Yellow jacket</name>
    <name type="synonym">Wasp</name>
    <dbReference type="NCBI Taxonomy" id="7454"/>
    <lineage>
        <taxon>Eukaryota</taxon>
        <taxon>Metazoa</taxon>
        <taxon>Ecdysozoa</taxon>
        <taxon>Arthropoda</taxon>
        <taxon>Hexapoda</taxon>
        <taxon>Insecta</taxon>
        <taxon>Pterygota</taxon>
        <taxon>Neoptera</taxon>
        <taxon>Endopterygota</taxon>
        <taxon>Hymenoptera</taxon>
        <taxon>Apocrita</taxon>
        <taxon>Aculeata</taxon>
        <taxon>Vespoidea</taxon>
        <taxon>Vespidae</taxon>
        <taxon>Vespinae</taxon>
        <taxon>Vespula</taxon>
    </lineage>
</organism>